<evidence type="ECO:0000256" key="2">
    <source>
        <dbReference type="ARBA" id="ARBA00022723"/>
    </source>
</evidence>
<dbReference type="InterPro" id="IPR009056">
    <property type="entry name" value="Cyt_c-like_dom"/>
</dbReference>
<sequence length="724" mass="80625">MTKKVKSLAEQALFASAIFILFLLLFESRIVVPAWVQSIGRMHPLFLHFPIVILLLAMAMELFRFNAANSTNEFYRDFLTNLLLVGLLSAGITVIMGLFLSKEDGYSGQVLQWHKWTGVLLFYLSCFIYWSRTKSWYKAPLAKSTAILTVFLLVGAGHYGAVLTHGDDFISGPIMKQTEAEPVALDQAMVYKDVIKPIFEQKCVSCHNPEKLKGQLSMATEEALLKGGKSGKLFKPGDPKASLLLQRIHLSEEDKKHMPPKGKTQLTTDEMTLLALWVKGRPDFNEKVIDLPPSDSLRQLASSRFKSADPVQEIYRFAAADEEAVQKLNNDYRTIAPLAKGSPALAVNLYNQSTYSAEKLQELSDIKSQIVSLNLNKLPVKDADLKTISQFENLQRLDLNFTDVTGQNLKELARLPHLKSLTLSGTKVTYAHLQNQIRDFKSLQTVALWETKLTPSEIQQLQKAHKNITFIAGFKDDGSNPLTLNPPEIKNPSMVFDQSLALALHHPIKGVQIRYTTDGTEPDSIHSPVFNNKTVLTDRTTIKAKAYKDGWYGSSVATFDFFKSAYKPDSIILLQPLNRVHQADGPKSFFDRKLGTFNANSPAWANNWTGVRNNDMVVVSEFKKPITASSVALRIMIEEATGIFPPATVEVWGGTSPDQMKLLSTVKPKMPAKGDEHSLTNVTCTFKPQTVACLKVVAKPCTLPEWHGGKGKPGLVLVDEMFIN</sequence>
<proteinExistence type="predicted"/>
<dbReference type="Pfam" id="PF07635">
    <property type="entry name" value="PSCyt1"/>
    <property type="match status" value="1"/>
</dbReference>
<evidence type="ECO:0000256" key="1">
    <source>
        <dbReference type="ARBA" id="ARBA00022617"/>
    </source>
</evidence>
<name>A0A327X720_LARAB</name>
<evidence type="ECO:0000313" key="7">
    <source>
        <dbReference type="EMBL" id="RAK02940.1"/>
    </source>
</evidence>
<evidence type="ECO:0000256" key="5">
    <source>
        <dbReference type="SAM" id="Phobius"/>
    </source>
</evidence>
<dbReference type="EMBL" id="QLMC01000001">
    <property type="protein sequence ID" value="RAK02940.1"/>
    <property type="molecule type" value="Genomic_DNA"/>
</dbReference>
<dbReference type="SUPFAM" id="SSF46626">
    <property type="entry name" value="Cytochrome c"/>
    <property type="match status" value="1"/>
</dbReference>
<organism evidence="7 8">
    <name type="scientific">Larkinella arboricola</name>
    <dbReference type="NCBI Taxonomy" id="643671"/>
    <lineage>
        <taxon>Bacteria</taxon>
        <taxon>Pseudomonadati</taxon>
        <taxon>Bacteroidota</taxon>
        <taxon>Cytophagia</taxon>
        <taxon>Cytophagales</taxon>
        <taxon>Spirosomataceae</taxon>
        <taxon>Larkinella</taxon>
    </lineage>
</organism>
<evidence type="ECO:0000256" key="3">
    <source>
        <dbReference type="ARBA" id="ARBA00023004"/>
    </source>
</evidence>
<keyword evidence="1 4" id="KW-0349">Heme</keyword>
<feature type="transmembrane region" description="Helical" evidence="5">
    <location>
        <begin position="47"/>
        <end position="66"/>
    </location>
</feature>
<dbReference type="GO" id="GO:0009055">
    <property type="term" value="F:electron transfer activity"/>
    <property type="evidence" value="ECO:0007669"/>
    <property type="project" value="InterPro"/>
</dbReference>
<feature type="transmembrane region" description="Helical" evidence="5">
    <location>
        <begin position="142"/>
        <end position="161"/>
    </location>
</feature>
<keyword evidence="5" id="KW-1133">Transmembrane helix</keyword>
<dbReference type="GO" id="GO:0046872">
    <property type="term" value="F:metal ion binding"/>
    <property type="evidence" value="ECO:0007669"/>
    <property type="project" value="UniProtKB-KW"/>
</dbReference>
<dbReference type="Pfam" id="PF09990">
    <property type="entry name" value="DUF2231"/>
    <property type="match status" value="1"/>
</dbReference>
<feature type="domain" description="Cytochrome c" evidence="6">
    <location>
        <begin position="190"/>
        <end position="282"/>
    </location>
</feature>
<reference evidence="7 8" key="1">
    <citation type="submission" date="2018-06" db="EMBL/GenBank/DDBJ databases">
        <title>Genomic Encyclopedia of Archaeal and Bacterial Type Strains, Phase II (KMG-II): from individual species to whole genera.</title>
        <authorList>
            <person name="Goeker M."/>
        </authorList>
    </citation>
    <scope>NUCLEOTIDE SEQUENCE [LARGE SCALE GENOMIC DNA]</scope>
    <source>
        <strain evidence="7 8">DSM 21851</strain>
    </source>
</reference>
<dbReference type="SUPFAM" id="SSF52047">
    <property type="entry name" value="RNI-like"/>
    <property type="match status" value="1"/>
</dbReference>
<dbReference type="Proteomes" id="UP000248790">
    <property type="component" value="Unassembled WGS sequence"/>
</dbReference>
<dbReference type="OrthoDB" id="713772at2"/>
<keyword evidence="5" id="KW-0472">Membrane</keyword>
<feature type="transmembrane region" description="Helical" evidence="5">
    <location>
        <begin position="12"/>
        <end position="35"/>
    </location>
</feature>
<dbReference type="InterPro" id="IPR019251">
    <property type="entry name" value="DUF2231_TM"/>
</dbReference>
<dbReference type="PANTHER" id="PTHR35889">
    <property type="entry name" value="CYCLOINULO-OLIGOSACCHARIDE FRUCTANOTRANSFERASE-RELATED"/>
    <property type="match status" value="1"/>
</dbReference>
<evidence type="ECO:0000313" key="8">
    <source>
        <dbReference type="Proteomes" id="UP000248790"/>
    </source>
</evidence>
<feature type="transmembrane region" description="Helical" evidence="5">
    <location>
        <begin position="113"/>
        <end position="130"/>
    </location>
</feature>
<evidence type="ECO:0000256" key="4">
    <source>
        <dbReference type="PROSITE-ProRule" id="PRU00433"/>
    </source>
</evidence>
<dbReference type="InterPro" id="IPR032675">
    <property type="entry name" value="LRR_dom_sf"/>
</dbReference>
<dbReference type="Gene3D" id="3.80.10.10">
    <property type="entry name" value="Ribonuclease Inhibitor"/>
    <property type="match status" value="1"/>
</dbReference>
<dbReference type="InterPro" id="IPR026876">
    <property type="entry name" value="Fn3_assoc_repeat"/>
</dbReference>
<protein>
    <submittedName>
        <fullName evidence="7">Putative membrane protein</fullName>
    </submittedName>
</protein>
<keyword evidence="2 4" id="KW-0479">Metal-binding</keyword>
<dbReference type="GO" id="GO:0020037">
    <property type="term" value="F:heme binding"/>
    <property type="evidence" value="ECO:0007669"/>
    <property type="project" value="InterPro"/>
</dbReference>
<dbReference type="AlphaFoldDB" id="A0A327X720"/>
<gene>
    <name evidence="7" type="ORF">LX87_01062</name>
</gene>
<keyword evidence="8" id="KW-1185">Reference proteome</keyword>
<dbReference type="PANTHER" id="PTHR35889:SF3">
    <property type="entry name" value="F-BOX DOMAIN-CONTAINING PROTEIN"/>
    <property type="match status" value="1"/>
</dbReference>
<comment type="caution">
    <text evidence="7">The sequence shown here is derived from an EMBL/GenBank/DDBJ whole genome shotgun (WGS) entry which is preliminary data.</text>
</comment>
<evidence type="ECO:0000259" key="6">
    <source>
        <dbReference type="PROSITE" id="PS51007"/>
    </source>
</evidence>
<dbReference type="InterPro" id="IPR036909">
    <property type="entry name" value="Cyt_c-like_dom_sf"/>
</dbReference>
<dbReference type="RefSeq" id="WP_111627096.1">
    <property type="nucleotide sequence ID" value="NZ_QLMC01000001.1"/>
</dbReference>
<dbReference type="Pfam" id="PF13287">
    <property type="entry name" value="Fn3_assoc"/>
    <property type="match status" value="1"/>
</dbReference>
<dbReference type="InterPro" id="IPR011429">
    <property type="entry name" value="Cyt_c_Planctomycete-type"/>
</dbReference>
<accession>A0A327X720</accession>
<keyword evidence="5" id="KW-0812">Transmembrane</keyword>
<feature type="transmembrane region" description="Helical" evidence="5">
    <location>
        <begin position="78"/>
        <end position="101"/>
    </location>
</feature>
<keyword evidence="3 4" id="KW-0408">Iron</keyword>
<dbReference type="PROSITE" id="PS51007">
    <property type="entry name" value="CYTC"/>
    <property type="match status" value="1"/>
</dbReference>